<organism evidence="2 3">
    <name type="scientific">Streptomyces tropicalis</name>
    <dbReference type="NCBI Taxonomy" id="3034234"/>
    <lineage>
        <taxon>Bacteria</taxon>
        <taxon>Bacillati</taxon>
        <taxon>Actinomycetota</taxon>
        <taxon>Actinomycetes</taxon>
        <taxon>Kitasatosporales</taxon>
        <taxon>Streptomycetaceae</taxon>
        <taxon>Streptomyces</taxon>
    </lineage>
</organism>
<dbReference type="InterPro" id="IPR036465">
    <property type="entry name" value="vWFA_dom_sf"/>
</dbReference>
<dbReference type="InterPro" id="IPR002035">
    <property type="entry name" value="VWF_A"/>
</dbReference>
<protein>
    <submittedName>
        <fullName evidence="2">VWA domain-containing protein</fullName>
    </submittedName>
</protein>
<name>A0ABT6A6Q4_9ACTN</name>
<comment type="caution">
    <text evidence="2">The sequence shown here is derived from an EMBL/GenBank/DDBJ whole genome shotgun (WGS) entry which is preliminary data.</text>
</comment>
<keyword evidence="3" id="KW-1185">Reference proteome</keyword>
<dbReference type="SMART" id="SM00327">
    <property type="entry name" value="VWA"/>
    <property type="match status" value="1"/>
</dbReference>
<dbReference type="Gene3D" id="3.40.50.410">
    <property type="entry name" value="von Willebrand factor, type A domain"/>
    <property type="match status" value="1"/>
</dbReference>
<evidence type="ECO:0000313" key="2">
    <source>
        <dbReference type="EMBL" id="MDF3300051.1"/>
    </source>
</evidence>
<reference evidence="2 3" key="1">
    <citation type="submission" date="2023-03" db="EMBL/GenBank/DDBJ databases">
        <title>Draft genome sequence of Streptomyces sp. K1PA1 isolated from peat swamp forest in Thailand.</title>
        <authorList>
            <person name="Klaysubun C."/>
            <person name="Duangmal K."/>
        </authorList>
    </citation>
    <scope>NUCLEOTIDE SEQUENCE [LARGE SCALE GENOMIC DNA]</scope>
    <source>
        <strain evidence="2 3">K1PA1</strain>
    </source>
</reference>
<dbReference type="CDD" id="cd00198">
    <property type="entry name" value="vWFA"/>
    <property type="match status" value="1"/>
</dbReference>
<evidence type="ECO:0000313" key="3">
    <source>
        <dbReference type="Proteomes" id="UP001221150"/>
    </source>
</evidence>
<dbReference type="RefSeq" id="WP_276109608.1">
    <property type="nucleotide sequence ID" value="NZ_JARJBB010000007.1"/>
</dbReference>
<proteinExistence type="predicted"/>
<dbReference type="Pfam" id="PF13519">
    <property type="entry name" value="VWA_2"/>
    <property type="match status" value="1"/>
</dbReference>
<accession>A0ABT6A6Q4</accession>
<sequence length="440" mass="46905">MLCSVDRSMVAAGGSVFISVGPPRMPKPPKPTVAAVAFALDESGSMDKPFAPGEPPRRHMMKRGMAAAAGALDKDAVVTVVRFATRAHVVYRGTAGELAARPDLAVEAQVGGATNFEAALLACATELRPHRGIRRILLFTDGEPTDGALPEELAELGSRLATEGIHIDALGIGEESRDSLLSSLVGDTGQTAHATATSNDAADFQRMCRELVQWGRESYVQGGRIRVSVHPAWRVGAVLRTHPQERMLSGCVTPGRNGSTLVTLPLGAFGGNRWRPAFVVELIAPATPQPSRQIVKADGVILIAGEKEQFDGASAEDVRIQVVPNDANSVYLQHDPMLARLVEGARLVDEVDLKVSQMPTGQEARIYEEGATRARKRGMTDLAHEFQNALEALSEGNHAVDVQSATRARAARARTAVADVLGETKARAPRNRAADHPKGK</sequence>
<dbReference type="SUPFAM" id="SSF53300">
    <property type="entry name" value="vWA-like"/>
    <property type="match status" value="1"/>
</dbReference>
<gene>
    <name evidence="2" type="ORF">P3H78_15715</name>
</gene>
<feature type="domain" description="VWFA" evidence="1">
    <location>
        <begin position="35"/>
        <end position="211"/>
    </location>
</feature>
<dbReference type="Proteomes" id="UP001221150">
    <property type="component" value="Unassembled WGS sequence"/>
</dbReference>
<evidence type="ECO:0000259" key="1">
    <source>
        <dbReference type="PROSITE" id="PS50234"/>
    </source>
</evidence>
<dbReference type="PROSITE" id="PS50234">
    <property type="entry name" value="VWFA"/>
    <property type="match status" value="1"/>
</dbReference>
<dbReference type="EMBL" id="JARJBB010000007">
    <property type="protein sequence ID" value="MDF3300051.1"/>
    <property type="molecule type" value="Genomic_DNA"/>
</dbReference>